<proteinExistence type="predicted"/>
<comment type="caution">
    <text evidence="1">The sequence shown here is derived from an EMBL/GenBank/DDBJ whole genome shotgun (WGS) entry which is preliminary data.</text>
</comment>
<dbReference type="Proteomes" id="UP000247437">
    <property type="component" value="Unassembled WGS sequence"/>
</dbReference>
<evidence type="ECO:0000313" key="2">
    <source>
        <dbReference type="Proteomes" id="UP000247437"/>
    </source>
</evidence>
<sequence length="62" mass="6741">RLLQFGVHIISIRTRSLVGAGLPAMVVNDNAYEPDKRGALESIASKPAPTRDVLTMRVNVKP</sequence>
<name>A0A2W0EKS2_PSEJE</name>
<reference evidence="1 2" key="1">
    <citation type="journal article" date="2018" name="Appl. Microbiol. Biotechnol.">
        <title>Characterization of the caprolactam degradation pathway in Pseudomonas jessenii using mass spectrometry-based proteomics.</title>
        <authorList>
            <person name="Otzen M."/>
            <person name="Palacio C."/>
            <person name="Janssen D.B."/>
        </authorList>
    </citation>
    <scope>NUCLEOTIDE SEQUENCE [LARGE SCALE GENOMIC DNA]</scope>
    <source>
        <strain evidence="1 2">GO3</strain>
    </source>
</reference>
<dbReference type="AlphaFoldDB" id="A0A2W0EKS2"/>
<gene>
    <name evidence="1" type="ORF">CRX42_30480</name>
</gene>
<feature type="non-terminal residue" evidence="1">
    <location>
        <position position="1"/>
    </location>
</feature>
<accession>A0A2W0EKS2</accession>
<evidence type="ECO:0000313" key="1">
    <source>
        <dbReference type="EMBL" id="PYY66785.1"/>
    </source>
</evidence>
<organism evidence="1 2">
    <name type="scientific">Pseudomonas jessenii</name>
    <dbReference type="NCBI Taxonomy" id="77298"/>
    <lineage>
        <taxon>Bacteria</taxon>
        <taxon>Pseudomonadati</taxon>
        <taxon>Pseudomonadota</taxon>
        <taxon>Gammaproteobacteria</taxon>
        <taxon>Pseudomonadales</taxon>
        <taxon>Pseudomonadaceae</taxon>
        <taxon>Pseudomonas</taxon>
    </lineage>
</organism>
<dbReference type="EMBL" id="PDLL01000699">
    <property type="protein sequence ID" value="PYY66785.1"/>
    <property type="molecule type" value="Genomic_DNA"/>
</dbReference>
<protein>
    <submittedName>
        <fullName evidence="1">Uncharacterized protein</fullName>
    </submittedName>
</protein>